<feature type="transmembrane region" description="Helical" evidence="4">
    <location>
        <begin position="122"/>
        <end position="140"/>
    </location>
</feature>
<dbReference type="OrthoDB" id="9812260at2"/>
<keyword evidence="4" id="KW-1133">Transmembrane helix</keyword>
<protein>
    <recommendedName>
        <fullName evidence="1">diguanylate cyclase</fullName>
        <ecNumber evidence="1">2.7.7.65</ecNumber>
    </recommendedName>
</protein>
<dbReference type="PANTHER" id="PTHR45138:SF9">
    <property type="entry name" value="DIGUANYLATE CYCLASE DGCM-RELATED"/>
    <property type="match status" value="1"/>
</dbReference>
<dbReference type="PROSITE" id="PS50887">
    <property type="entry name" value="GGDEF"/>
    <property type="match status" value="1"/>
</dbReference>
<reference evidence="6 7" key="1">
    <citation type="submission" date="2017-04" db="EMBL/GenBank/DDBJ databases">
        <authorList>
            <person name="Afonso C.L."/>
            <person name="Miller P.J."/>
            <person name="Scott M.A."/>
            <person name="Spackman E."/>
            <person name="Goraichik I."/>
            <person name="Dimitrov K.M."/>
            <person name="Suarez D.L."/>
            <person name="Swayne D.E."/>
        </authorList>
    </citation>
    <scope>NUCLEOTIDE SEQUENCE [LARGE SCALE GENOMIC DNA]</scope>
    <source>
        <strain evidence="6 7">B5P</strain>
    </source>
</reference>
<dbReference type="InterPro" id="IPR000160">
    <property type="entry name" value="GGDEF_dom"/>
</dbReference>
<dbReference type="SUPFAM" id="SSF55073">
    <property type="entry name" value="Nucleotide cyclase"/>
    <property type="match status" value="1"/>
</dbReference>
<keyword evidence="4" id="KW-0472">Membrane</keyword>
<feature type="transmembrane region" description="Helical" evidence="4">
    <location>
        <begin position="190"/>
        <end position="212"/>
    </location>
</feature>
<dbReference type="InterPro" id="IPR029787">
    <property type="entry name" value="Nucleotide_cyclase"/>
</dbReference>
<feature type="transmembrane region" description="Helical" evidence="4">
    <location>
        <begin position="6"/>
        <end position="25"/>
    </location>
</feature>
<sequence>MSSAVFILMINVSVAALLSITFLVIANYDKAFASARWICAAYAIGAVYYASEFLIAHFPASTAVATASYSALLVALAAYGVGIARKYDVRPPWRMLALLLVASILLNLYTQTLPRELILRNVLWQLPYAAIQAVSIWVLLHARRLGPLDRGLVGALGLSSIYFVVKPLVAVEAGGPGGTAGSYLDSVYALISQSTGIILAIAVALMTLAVYVGKMLSDATLKSETDTLSGLLNRRGFVDRADEILRTADRSGGPVTLILADIDHFKNVNDTYGHEAGDRVIQAFAGVMREVAGEEHAIGRIGGEEFAIVLSGTELSTARLIAEGARVAFSQSAVEGLADIEACTASFGVAQRHAGESYEQLLRCADIALYEAKNAGRDCVRTAPPVIRPNGNGDHAENRRMFRDKR</sequence>
<dbReference type="AlphaFoldDB" id="A0A1X7PZT2"/>
<evidence type="ECO:0000313" key="7">
    <source>
        <dbReference type="Proteomes" id="UP000193083"/>
    </source>
</evidence>
<dbReference type="Pfam" id="PF00990">
    <property type="entry name" value="GGDEF"/>
    <property type="match status" value="1"/>
</dbReference>
<feature type="transmembrane region" description="Helical" evidence="4">
    <location>
        <begin position="93"/>
        <end position="110"/>
    </location>
</feature>
<feature type="compositionally biased region" description="Basic and acidic residues" evidence="3">
    <location>
        <begin position="394"/>
        <end position="406"/>
    </location>
</feature>
<feature type="region of interest" description="Disordered" evidence="3">
    <location>
        <begin position="383"/>
        <end position="406"/>
    </location>
</feature>
<accession>A0A1X7PZT2</accession>
<keyword evidence="4" id="KW-0812">Transmembrane</keyword>
<feature type="transmembrane region" description="Helical" evidence="4">
    <location>
        <begin position="152"/>
        <end position="170"/>
    </location>
</feature>
<evidence type="ECO:0000256" key="1">
    <source>
        <dbReference type="ARBA" id="ARBA00012528"/>
    </source>
</evidence>
<gene>
    <name evidence="6" type="ORF">SAMN02982922_5765</name>
</gene>
<feature type="domain" description="GGDEF" evidence="5">
    <location>
        <begin position="253"/>
        <end position="385"/>
    </location>
</feature>
<evidence type="ECO:0000256" key="4">
    <source>
        <dbReference type="SAM" id="Phobius"/>
    </source>
</evidence>
<dbReference type="EMBL" id="FXBL01000004">
    <property type="protein sequence ID" value="SMH57355.1"/>
    <property type="molecule type" value="Genomic_DNA"/>
</dbReference>
<evidence type="ECO:0000256" key="2">
    <source>
        <dbReference type="ARBA" id="ARBA00034247"/>
    </source>
</evidence>
<dbReference type="InterPro" id="IPR043128">
    <property type="entry name" value="Rev_trsase/Diguanyl_cyclase"/>
</dbReference>
<dbReference type="Proteomes" id="UP000193083">
    <property type="component" value="Unassembled WGS sequence"/>
</dbReference>
<dbReference type="GO" id="GO:0052621">
    <property type="term" value="F:diguanylate cyclase activity"/>
    <property type="evidence" value="ECO:0007669"/>
    <property type="project" value="UniProtKB-EC"/>
</dbReference>
<dbReference type="RefSeq" id="WP_085467319.1">
    <property type="nucleotide sequence ID" value="NZ_FXBL01000004.1"/>
</dbReference>
<keyword evidence="7" id="KW-1185">Reference proteome</keyword>
<feature type="transmembrane region" description="Helical" evidence="4">
    <location>
        <begin position="62"/>
        <end position="81"/>
    </location>
</feature>
<evidence type="ECO:0000259" key="5">
    <source>
        <dbReference type="PROSITE" id="PS50887"/>
    </source>
</evidence>
<dbReference type="SMART" id="SM00267">
    <property type="entry name" value="GGDEF"/>
    <property type="match status" value="1"/>
</dbReference>
<dbReference type="PANTHER" id="PTHR45138">
    <property type="entry name" value="REGULATORY COMPONENTS OF SENSORY TRANSDUCTION SYSTEM"/>
    <property type="match status" value="1"/>
</dbReference>
<dbReference type="CDD" id="cd01949">
    <property type="entry name" value="GGDEF"/>
    <property type="match status" value="1"/>
</dbReference>
<dbReference type="Gene3D" id="3.30.70.270">
    <property type="match status" value="1"/>
</dbReference>
<evidence type="ECO:0000313" key="6">
    <source>
        <dbReference type="EMBL" id="SMH57355.1"/>
    </source>
</evidence>
<dbReference type="NCBIfam" id="TIGR00254">
    <property type="entry name" value="GGDEF"/>
    <property type="match status" value="1"/>
</dbReference>
<comment type="catalytic activity">
    <reaction evidence="2">
        <text>2 GTP = 3',3'-c-di-GMP + 2 diphosphate</text>
        <dbReference type="Rhea" id="RHEA:24898"/>
        <dbReference type="ChEBI" id="CHEBI:33019"/>
        <dbReference type="ChEBI" id="CHEBI:37565"/>
        <dbReference type="ChEBI" id="CHEBI:58805"/>
        <dbReference type="EC" id="2.7.7.65"/>
    </reaction>
</comment>
<dbReference type="InterPro" id="IPR050469">
    <property type="entry name" value="Diguanylate_Cyclase"/>
</dbReference>
<dbReference type="FunFam" id="3.30.70.270:FF:000001">
    <property type="entry name" value="Diguanylate cyclase domain protein"/>
    <property type="match status" value="1"/>
</dbReference>
<feature type="transmembrane region" description="Helical" evidence="4">
    <location>
        <begin position="37"/>
        <end position="56"/>
    </location>
</feature>
<dbReference type="EC" id="2.7.7.65" evidence="1"/>
<evidence type="ECO:0000256" key="3">
    <source>
        <dbReference type="SAM" id="MobiDB-lite"/>
    </source>
</evidence>
<name>A0A1X7PZT2_9HYPH</name>
<organism evidence="6 7">
    <name type="scientific">Mesorhizobium australicum</name>
    <dbReference type="NCBI Taxonomy" id="536018"/>
    <lineage>
        <taxon>Bacteria</taxon>
        <taxon>Pseudomonadati</taxon>
        <taxon>Pseudomonadota</taxon>
        <taxon>Alphaproteobacteria</taxon>
        <taxon>Hyphomicrobiales</taxon>
        <taxon>Phyllobacteriaceae</taxon>
        <taxon>Mesorhizobium</taxon>
    </lineage>
</organism>
<proteinExistence type="predicted"/>